<evidence type="ECO:0000313" key="1">
    <source>
        <dbReference type="EMBL" id="MFC3685029.1"/>
    </source>
</evidence>
<keyword evidence="2" id="KW-1185">Reference proteome</keyword>
<gene>
    <name evidence="1" type="ORF">ACFOPI_15600</name>
</gene>
<proteinExistence type="predicted"/>
<sequence>MHWNDEDFELLAMLGRFWSDFGERVEIVEGRQPLWSASVLGS</sequence>
<dbReference type="Proteomes" id="UP001595729">
    <property type="component" value="Unassembled WGS sequence"/>
</dbReference>
<accession>A0ABV7W5G7</accession>
<protein>
    <submittedName>
        <fullName evidence="1">Uncharacterized protein</fullName>
    </submittedName>
</protein>
<dbReference type="RefSeq" id="WP_382175596.1">
    <property type="nucleotide sequence ID" value="NZ_JBHRXX010000007.1"/>
</dbReference>
<name>A0ABV7W5G7_9BURK</name>
<evidence type="ECO:0000313" key="2">
    <source>
        <dbReference type="Proteomes" id="UP001595729"/>
    </source>
</evidence>
<organism evidence="1 2">
    <name type="scientific">Hydrogenophaga luteola</name>
    <dbReference type="NCBI Taxonomy" id="1591122"/>
    <lineage>
        <taxon>Bacteria</taxon>
        <taxon>Pseudomonadati</taxon>
        <taxon>Pseudomonadota</taxon>
        <taxon>Betaproteobacteria</taxon>
        <taxon>Burkholderiales</taxon>
        <taxon>Comamonadaceae</taxon>
        <taxon>Hydrogenophaga</taxon>
    </lineage>
</organism>
<dbReference type="EMBL" id="JBHRXX010000007">
    <property type="protein sequence ID" value="MFC3685029.1"/>
    <property type="molecule type" value="Genomic_DNA"/>
</dbReference>
<reference evidence="2" key="1">
    <citation type="journal article" date="2019" name="Int. J. Syst. Evol. Microbiol.">
        <title>The Global Catalogue of Microorganisms (GCM) 10K type strain sequencing project: providing services to taxonomists for standard genome sequencing and annotation.</title>
        <authorList>
            <consortium name="The Broad Institute Genomics Platform"/>
            <consortium name="The Broad Institute Genome Sequencing Center for Infectious Disease"/>
            <person name="Wu L."/>
            <person name="Ma J."/>
        </authorList>
    </citation>
    <scope>NUCLEOTIDE SEQUENCE [LARGE SCALE GENOMIC DNA]</scope>
    <source>
        <strain evidence="2">KCTC 42501</strain>
    </source>
</reference>
<comment type="caution">
    <text evidence="1">The sequence shown here is derived from an EMBL/GenBank/DDBJ whole genome shotgun (WGS) entry which is preliminary data.</text>
</comment>